<evidence type="ECO:0000313" key="7">
    <source>
        <dbReference type="Proteomes" id="UP000016568"/>
    </source>
</evidence>
<dbReference type="Gene3D" id="3.20.20.30">
    <property type="entry name" value="Luciferase-like domain"/>
    <property type="match status" value="1"/>
</dbReference>
<protein>
    <submittedName>
        <fullName evidence="6">Putative oxidoreductase</fullName>
    </submittedName>
</protein>
<gene>
    <name evidence="6" type="ORF">NT2_09_01470</name>
</gene>
<dbReference type="AlphaFoldDB" id="U2ZYS7"/>
<dbReference type="Proteomes" id="UP000016568">
    <property type="component" value="Unassembled WGS sequence"/>
</dbReference>
<keyword evidence="4" id="KW-0503">Monooxygenase</keyword>
<dbReference type="EMBL" id="BASZ01000009">
    <property type="protein sequence ID" value="GAD50539.1"/>
    <property type="molecule type" value="Genomic_DNA"/>
</dbReference>
<accession>U2ZYS7</accession>
<dbReference type="RefSeq" id="WP_021691357.1">
    <property type="nucleotide sequence ID" value="NZ_BASZ01000009.1"/>
</dbReference>
<dbReference type="GO" id="GO:0046306">
    <property type="term" value="P:alkanesulfonate catabolic process"/>
    <property type="evidence" value="ECO:0007669"/>
    <property type="project" value="TreeGrafter"/>
</dbReference>
<keyword evidence="7" id="KW-1185">Reference proteome</keyword>
<evidence type="ECO:0000256" key="2">
    <source>
        <dbReference type="ARBA" id="ARBA00022643"/>
    </source>
</evidence>
<dbReference type="Pfam" id="PF00296">
    <property type="entry name" value="Bac_luciferase"/>
    <property type="match status" value="1"/>
</dbReference>
<feature type="domain" description="Luciferase-like" evidence="5">
    <location>
        <begin position="15"/>
        <end position="250"/>
    </location>
</feature>
<dbReference type="PANTHER" id="PTHR42847">
    <property type="entry name" value="ALKANESULFONATE MONOOXYGENASE"/>
    <property type="match status" value="1"/>
</dbReference>
<dbReference type="InterPro" id="IPR036661">
    <property type="entry name" value="Luciferase-like_sf"/>
</dbReference>
<name>U2ZYS7_9SPHN</name>
<dbReference type="InterPro" id="IPR019921">
    <property type="entry name" value="Lucif-like_OxRdtase_Rv2161c"/>
</dbReference>
<evidence type="ECO:0000256" key="3">
    <source>
        <dbReference type="ARBA" id="ARBA00023002"/>
    </source>
</evidence>
<dbReference type="InterPro" id="IPR050172">
    <property type="entry name" value="SsuD_RutA_monooxygenase"/>
</dbReference>
<organism evidence="6 7">
    <name type="scientific">Caenibius tardaugens NBRC 16725</name>
    <dbReference type="NCBI Taxonomy" id="1219035"/>
    <lineage>
        <taxon>Bacteria</taxon>
        <taxon>Pseudomonadati</taxon>
        <taxon>Pseudomonadota</taxon>
        <taxon>Alphaproteobacteria</taxon>
        <taxon>Sphingomonadales</taxon>
        <taxon>Erythrobacteraceae</taxon>
        <taxon>Caenibius</taxon>
    </lineage>
</organism>
<sequence>MTGTRIAISLTSIEHLTGGDVGGVLEFARKADAAGVDQLTVSEHVAMGREVIGYPYGAYPSTVDADWYEPIAMLSAVAAVTQRTRLSSSILIAPLRPAVLLAKQLATVDHLSNGRLEIGIGTGWQKAEYDGCGVPFEGRTVLLDEQVRAMQALWSNAPARFAGRRIAFEGLYSLPYPRQSGGVPVWFGIAPGPTNIARMAELGAGWIPWFGLPSGNGGGHTHREQALEQIADGRAHIHAALEALGRDPRQFGIRVMPEPAMGTHGYDLAATIAAAHDYVAAGATHLEFAPGLFCRDLSELDEALAAILTLQGGGS</sequence>
<dbReference type="GO" id="GO:0008726">
    <property type="term" value="F:alkanesulfonate monooxygenase activity"/>
    <property type="evidence" value="ECO:0007669"/>
    <property type="project" value="TreeGrafter"/>
</dbReference>
<dbReference type="KEGG" id="ntd:EGO55_04885"/>
<evidence type="ECO:0000313" key="6">
    <source>
        <dbReference type="EMBL" id="GAD50539.1"/>
    </source>
</evidence>
<dbReference type="SUPFAM" id="SSF51679">
    <property type="entry name" value="Bacterial luciferase-like"/>
    <property type="match status" value="1"/>
</dbReference>
<evidence type="ECO:0000259" key="5">
    <source>
        <dbReference type="Pfam" id="PF00296"/>
    </source>
</evidence>
<dbReference type="OrthoDB" id="9814695at2"/>
<proteinExistence type="predicted"/>
<reference evidence="6 7" key="1">
    <citation type="submission" date="2013-09" db="EMBL/GenBank/DDBJ databases">
        <title>Whole genome shotgun sequence of Novosphingobium tardaugens NBRC 16725.</title>
        <authorList>
            <person name="Isaki S."/>
            <person name="Hosoyama A."/>
            <person name="Tsuchikane K."/>
            <person name="Katsumata H."/>
            <person name="Ando Y."/>
            <person name="Yamazaki S."/>
            <person name="Fujita N."/>
        </authorList>
    </citation>
    <scope>NUCLEOTIDE SEQUENCE [LARGE SCALE GENOMIC DNA]</scope>
    <source>
        <strain evidence="6 7">NBRC 16725</strain>
    </source>
</reference>
<comment type="caution">
    <text evidence="6">The sequence shown here is derived from an EMBL/GenBank/DDBJ whole genome shotgun (WGS) entry which is preliminary data.</text>
</comment>
<dbReference type="NCBIfam" id="TIGR03619">
    <property type="entry name" value="F420_Rv2161c"/>
    <property type="match status" value="1"/>
</dbReference>
<keyword evidence="3" id="KW-0560">Oxidoreductase</keyword>
<dbReference type="PANTHER" id="PTHR42847:SF4">
    <property type="entry name" value="ALKANESULFONATE MONOOXYGENASE-RELATED"/>
    <property type="match status" value="1"/>
</dbReference>
<evidence type="ECO:0000256" key="4">
    <source>
        <dbReference type="ARBA" id="ARBA00023033"/>
    </source>
</evidence>
<evidence type="ECO:0000256" key="1">
    <source>
        <dbReference type="ARBA" id="ARBA00022630"/>
    </source>
</evidence>
<dbReference type="eggNOG" id="COG2141">
    <property type="taxonomic scope" value="Bacteria"/>
</dbReference>
<keyword evidence="1" id="KW-0285">Flavoprotein</keyword>
<dbReference type="InterPro" id="IPR011251">
    <property type="entry name" value="Luciferase-like_dom"/>
</dbReference>
<keyword evidence="2" id="KW-0288">FMN</keyword>